<keyword evidence="1" id="KW-0175">Coiled coil</keyword>
<feature type="transmembrane region" description="Helical" evidence="3">
    <location>
        <begin position="574"/>
        <end position="595"/>
    </location>
</feature>
<dbReference type="PANTHER" id="PTHR34562">
    <property type="entry name" value="WPP DOMAIN-INTERACTING PROTEIN 2"/>
    <property type="match status" value="1"/>
</dbReference>
<feature type="coiled-coil region" evidence="1">
    <location>
        <begin position="417"/>
        <end position="444"/>
    </location>
</feature>
<feature type="region of interest" description="Disordered" evidence="2">
    <location>
        <begin position="140"/>
        <end position="171"/>
    </location>
</feature>
<evidence type="ECO:0000313" key="5">
    <source>
        <dbReference type="Proteomes" id="UP000243459"/>
    </source>
</evidence>
<evidence type="ECO:0000256" key="1">
    <source>
        <dbReference type="SAM" id="Coils"/>
    </source>
</evidence>
<gene>
    <name evidence="4" type="ORF">A4U43_C05F21280</name>
</gene>
<keyword evidence="3" id="KW-1133">Transmembrane helix</keyword>
<dbReference type="Proteomes" id="UP000243459">
    <property type="component" value="Chromosome 5"/>
</dbReference>
<dbReference type="Gramene" id="ONK69288">
    <property type="protein sequence ID" value="ONK69288"/>
    <property type="gene ID" value="A4U43_C05F21280"/>
</dbReference>
<dbReference type="InterPro" id="IPR044696">
    <property type="entry name" value="WIP1/2/3"/>
</dbReference>
<proteinExistence type="predicted"/>
<evidence type="ECO:0008006" key="6">
    <source>
        <dbReference type="Google" id="ProtNLM"/>
    </source>
</evidence>
<accession>A0A5P1ETB4</accession>
<protein>
    <recommendedName>
        <fullName evidence="6">WPP domain-containing protein</fullName>
    </recommendedName>
</protein>
<keyword evidence="3" id="KW-0472">Membrane</keyword>
<feature type="region of interest" description="Disordered" evidence="2">
    <location>
        <begin position="297"/>
        <end position="320"/>
    </location>
</feature>
<reference evidence="5" key="1">
    <citation type="journal article" date="2017" name="Nat. Commun.">
        <title>The asparagus genome sheds light on the origin and evolution of a young Y chromosome.</title>
        <authorList>
            <person name="Harkess A."/>
            <person name="Zhou J."/>
            <person name="Xu C."/>
            <person name="Bowers J.E."/>
            <person name="Van der Hulst R."/>
            <person name="Ayyampalayam S."/>
            <person name="Mercati F."/>
            <person name="Riccardi P."/>
            <person name="McKain M.R."/>
            <person name="Kakrana A."/>
            <person name="Tang H."/>
            <person name="Ray J."/>
            <person name="Groenendijk J."/>
            <person name="Arikit S."/>
            <person name="Mathioni S.M."/>
            <person name="Nakano M."/>
            <person name="Shan H."/>
            <person name="Telgmann-Rauber A."/>
            <person name="Kanno A."/>
            <person name="Yue Z."/>
            <person name="Chen H."/>
            <person name="Li W."/>
            <person name="Chen Y."/>
            <person name="Xu X."/>
            <person name="Zhang Y."/>
            <person name="Luo S."/>
            <person name="Chen H."/>
            <person name="Gao J."/>
            <person name="Mao Z."/>
            <person name="Pires J.C."/>
            <person name="Luo M."/>
            <person name="Kudrna D."/>
            <person name="Wing R.A."/>
            <person name="Meyers B.C."/>
            <person name="Yi K."/>
            <person name="Kong H."/>
            <person name="Lavrijsen P."/>
            <person name="Sunseri F."/>
            <person name="Falavigna A."/>
            <person name="Ye Y."/>
            <person name="Leebens-Mack J.H."/>
            <person name="Chen G."/>
        </authorList>
    </citation>
    <scope>NUCLEOTIDE SEQUENCE [LARGE SCALE GENOMIC DNA]</scope>
    <source>
        <strain evidence="5">cv. DH0086</strain>
    </source>
</reference>
<dbReference type="EMBL" id="CM007385">
    <property type="protein sequence ID" value="ONK69288.1"/>
    <property type="molecule type" value="Genomic_DNA"/>
</dbReference>
<dbReference type="OrthoDB" id="680851at2759"/>
<evidence type="ECO:0000256" key="3">
    <source>
        <dbReference type="SAM" id="Phobius"/>
    </source>
</evidence>
<keyword evidence="5" id="KW-1185">Reference proteome</keyword>
<evidence type="ECO:0000313" key="4">
    <source>
        <dbReference type="EMBL" id="ONK69288.1"/>
    </source>
</evidence>
<dbReference type="AlphaFoldDB" id="A0A5P1ETB4"/>
<name>A0A5P1ETB4_ASPOF</name>
<feature type="compositionally biased region" description="Low complexity" evidence="2">
    <location>
        <begin position="87"/>
        <end position="101"/>
    </location>
</feature>
<feature type="compositionally biased region" description="Basic and acidic residues" evidence="2">
    <location>
        <begin position="145"/>
        <end position="156"/>
    </location>
</feature>
<dbReference type="PANTHER" id="PTHR34562:SF8">
    <property type="entry name" value="WPP DOMAIN-INTERACTING PROTEIN 1"/>
    <property type="match status" value="1"/>
</dbReference>
<feature type="region of interest" description="Disordered" evidence="2">
    <location>
        <begin position="58"/>
        <end position="105"/>
    </location>
</feature>
<keyword evidence="3" id="KW-0812">Transmembrane</keyword>
<feature type="region of interest" description="Disordered" evidence="2">
    <location>
        <begin position="199"/>
        <end position="224"/>
    </location>
</feature>
<sequence length="604" mass="66940">MDLVEECSKSNLEEGEDEKNIEAVKKMEPFEVNREKINGEMGFEENSELNIPVQTVEESIEPIGSPSLAPKVNGGGIVDKNKEESSPRSIESSSNSNLEVNSEPRKGYGLKKWRRIRRDYNKDAGGAADSSVILKRRLSANESSKAQDDNKAKIPVEEGLETPTPSVGSLRSTEAVDAVGLDPELIQLMTAGAFAIGMDSDNSEDRSSKSSTAASFPKPRHEIGFGRERGRMKSIGGRVAGNALQQRNQRGKAGVVDASKKIRGDRISLEKENSQSSVESDLRSSNMGFMLWGSGVSNGKQSEKSLNFDGENGDETQTSEEVRSGYYKENGIVEDLLKGDLDPNLLEESKVNRQNFHPPSGIDPFVESFVMLQAAQEALELEIKKIGEIGNATECNDFDDQSEETEASSSPTFEAHLLELNHKIENLQYKLDEASAVVKAKELKIIDLEDIINQTHLPSKESSSTTVPTFEEMNDLEFELEDLFKKKIQSEIELLIITRTTQSWKILAEDQIALLEEQKSLAVDQAHALLRLNDAEEKAIKLKDQAEELDSHCKELLGTEKVLKLQNKVCKYSFCCFIQLVLLFVALGLFMIQMIPPSDDFVPT</sequence>
<evidence type="ECO:0000256" key="2">
    <source>
        <dbReference type="SAM" id="MobiDB-lite"/>
    </source>
</evidence>
<organism evidence="4 5">
    <name type="scientific">Asparagus officinalis</name>
    <name type="common">Garden asparagus</name>
    <dbReference type="NCBI Taxonomy" id="4686"/>
    <lineage>
        <taxon>Eukaryota</taxon>
        <taxon>Viridiplantae</taxon>
        <taxon>Streptophyta</taxon>
        <taxon>Embryophyta</taxon>
        <taxon>Tracheophyta</taxon>
        <taxon>Spermatophyta</taxon>
        <taxon>Magnoliopsida</taxon>
        <taxon>Liliopsida</taxon>
        <taxon>Asparagales</taxon>
        <taxon>Asparagaceae</taxon>
        <taxon>Asparagoideae</taxon>
        <taxon>Asparagus</taxon>
    </lineage>
</organism>
<dbReference type="OMA" id="DKHWLRS"/>